<reference evidence="13" key="1">
    <citation type="submission" date="2020-06" db="EMBL/GenBank/DDBJ databases">
        <title>A chromosome-scale genome assembly of Talaromyces rugulosus W13939.</title>
        <authorList>
            <person name="Wang B."/>
            <person name="Guo L."/>
            <person name="Ye K."/>
            <person name="Wang L."/>
        </authorList>
    </citation>
    <scope>NUCLEOTIDE SEQUENCE [LARGE SCALE GENOMIC DNA]</scope>
    <source>
        <strain evidence="13">W13939</strain>
    </source>
</reference>
<keyword evidence="3" id="KW-0645">Protease</keyword>
<evidence type="ECO:0000256" key="7">
    <source>
        <dbReference type="SAM" id="Coils"/>
    </source>
</evidence>
<feature type="domain" description="DUF3638" evidence="9">
    <location>
        <begin position="1906"/>
        <end position="2123"/>
    </location>
</feature>
<keyword evidence="4" id="KW-0833">Ubl conjugation pathway</keyword>
<dbReference type="GO" id="GO:0006508">
    <property type="term" value="P:proteolysis"/>
    <property type="evidence" value="ECO:0007669"/>
    <property type="project" value="UniProtKB-KW"/>
</dbReference>
<dbReference type="InterPro" id="IPR022105">
    <property type="entry name" value="DUF3645"/>
</dbReference>
<evidence type="ECO:0000259" key="9">
    <source>
        <dbReference type="Pfam" id="PF12340"/>
    </source>
</evidence>
<dbReference type="InterPro" id="IPR022099">
    <property type="entry name" value="DUF3638"/>
</dbReference>
<dbReference type="Pfam" id="PF12359">
    <property type="entry name" value="DUF3645"/>
    <property type="match status" value="1"/>
</dbReference>
<evidence type="ECO:0000256" key="6">
    <source>
        <dbReference type="ARBA" id="ARBA00022807"/>
    </source>
</evidence>
<dbReference type="InterPro" id="IPR051346">
    <property type="entry name" value="OTU_Deubiquitinase"/>
</dbReference>
<evidence type="ECO:0000259" key="10">
    <source>
        <dbReference type="Pfam" id="PF12359"/>
    </source>
</evidence>
<comment type="catalytic activity">
    <reaction evidence="1">
        <text>Thiol-dependent hydrolysis of ester, thioester, amide, peptide and isopeptide bonds formed by the C-terminal Gly of ubiquitin (a 76-residue protein attached to proteins as an intracellular targeting signal).</text>
        <dbReference type="EC" id="3.4.19.12"/>
    </reaction>
</comment>
<feature type="domain" description="DUF6606" evidence="11">
    <location>
        <begin position="9"/>
        <end position="261"/>
    </location>
</feature>
<evidence type="ECO:0000313" key="13">
    <source>
        <dbReference type="Proteomes" id="UP000509510"/>
    </source>
</evidence>
<protein>
    <recommendedName>
        <fullName evidence="2">ubiquitinyl hydrolase 1</fullName>
        <ecNumber evidence="2">3.4.19.12</ecNumber>
    </recommendedName>
</protein>
<accession>A0A7H8R689</accession>
<keyword evidence="7" id="KW-0175">Coiled coil</keyword>
<dbReference type="EMBL" id="CP055901">
    <property type="protein sequence ID" value="QKX61241.1"/>
    <property type="molecule type" value="Genomic_DNA"/>
</dbReference>
<dbReference type="PANTHER" id="PTHR13367:SF33">
    <property type="entry name" value="P-LOOP CONTAINING NUCLEOSIDE TRIPHOSPHATE HYDROLASE PROTEIN"/>
    <property type="match status" value="1"/>
</dbReference>
<evidence type="ECO:0000313" key="12">
    <source>
        <dbReference type="EMBL" id="QKX61241.1"/>
    </source>
</evidence>
<gene>
    <name evidence="12" type="ORF">TRUGW13939_08388</name>
</gene>
<evidence type="ECO:0000256" key="1">
    <source>
        <dbReference type="ARBA" id="ARBA00000707"/>
    </source>
</evidence>
<evidence type="ECO:0000256" key="8">
    <source>
        <dbReference type="SAM" id="MobiDB-lite"/>
    </source>
</evidence>
<dbReference type="KEGG" id="trg:TRUGW13939_08388"/>
<dbReference type="Pfam" id="PF12340">
    <property type="entry name" value="DUF3638"/>
    <property type="match status" value="1"/>
</dbReference>
<organism evidence="12 13">
    <name type="scientific">Talaromyces rugulosus</name>
    <name type="common">Penicillium rugulosum</name>
    <dbReference type="NCBI Taxonomy" id="121627"/>
    <lineage>
        <taxon>Eukaryota</taxon>
        <taxon>Fungi</taxon>
        <taxon>Dikarya</taxon>
        <taxon>Ascomycota</taxon>
        <taxon>Pezizomycotina</taxon>
        <taxon>Eurotiomycetes</taxon>
        <taxon>Eurotiomycetidae</taxon>
        <taxon>Eurotiales</taxon>
        <taxon>Trichocomaceae</taxon>
        <taxon>Talaromyces</taxon>
        <taxon>Talaromyces sect. Islandici</taxon>
    </lineage>
</organism>
<keyword evidence="13" id="KW-1185">Reference proteome</keyword>
<keyword evidence="6" id="KW-0788">Thiol protease</keyword>
<evidence type="ECO:0000259" key="11">
    <source>
        <dbReference type="Pfam" id="PF20255"/>
    </source>
</evidence>
<evidence type="ECO:0000256" key="3">
    <source>
        <dbReference type="ARBA" id="ARBA00022670"/>
    </source>
</evidence>
<dbReference type="RefSeq" id="XP_035347416.1">
    <property type="nucleotide sequence ID" value="XM_035491523.1"/>
</dbReference>
<feature type="coiled-coil region" evidence="7">
    <location>
        <begin position="548"/>
        <end position="583"/>
    </location>
</feature>
<dbReference type="Proteomes" id="UP000509510">
    <property type="component" value="Chromosome IV"/>
</dbReference>
<evidence type="ECO:0000256" key="4">
    <source>
        <dbReference type="ARBA" id="ARBA00022786"/>
    </source>
</evidence>
<proteinExistence type="predicted"/>
<dbReference type="GO" id="GO:0004843">
    <property type="term" value="F:cysteine-type deubiquitinase activity"/>
    <property type="evidence" value="ECO:0007669"/>
    <property type="project" value="UniProtKB-EC"/>
</dbReference>
<dbReference type="Pfam" id="PF20255">
    <property type="entry name" value="DUF6606"/>
    <property type="match status" value="1"/>
</dbReference>
<name>A0A7H8R689_TALRU</name>
<evidence type="ECO:0000256" key="2">
    <source>
        <dbReference type="ARBA" id="ARBA00012759"/>
    </source>
</evidence>
<sequence length="3036" mass="346580">MKPRDIDFLVHHIILPSKVPGQIEEDRHEREAFLLQLLRSAIVGFKQGFGRSQAATLTQIEKALVWWEETRGPDHKLSSECLVKVLDSLQDGDLLVLFFDALETTVTFQCDTSGVLVHCFSSAPPAEEVMQNAFVLMQFPTQAVRIDWPEFKHKEFMEQLGTFFERLDRESSTSKEISNPLLLSEFLMSLLLAHGSSVSSMKAVIKKIRDTLATYDNKSIWRRSPCYLTLKATIQLQFSSRSGNNEPMQYKNFMLFFLNNLAREFLAHNIDSEGLFLISNKLARRVEKLRDLVLPCLAKSVQDTVHRIARRLQAEWKKIREKSIVSFQPFDPVPDEETCLQLGSLLEYIEKVTDRPTARPAQYAKESERFGKIAISSTDLPSFEAVEEVKKNDFYALADFESWVARNLEAWTVRKLVNCLDEDYHNLSLLIQSYISRGLIVYRNSVDQLSVLLLTALDLWVALDRLACAKHPFLEDFSPEIPKVFLTEILLNTEDDLRRLNGLETYISNRYAKLKHDKASIFTRPRHDWMMMTLADSCYEDVKEGIALKDLENTIKDENNTRRQEKIEQFESLRNELSQLQETHLGLAHSSAKTANGYHRKVDCPKCEAQKKAKSLSIDVGEDILPTNPKFLLFEMQAPAALVFWRDATWAILNDIVKGEVKKGKNSVYDIQSVFEPLRSYWIEPRPRLQVMSLIAPTTRQILKISEITEPETIWRRNSFNLVLIDTKTNAIVSDNSKVHESHLIFNLDASLPEGPYSRSQLHESLRSAPPSTNTVIAQQNNCSHDLSLKEYVAFGSFRAGERLSWWKVLLELMAGVIDLNTREANLLFKLATYQVGEPADTYLRLPWHVFENTPLCERLIDAIRLHIPATCDNWTNVYLLKLLVDLTMRIKSLCASESESKSVSGLLQRLRTTSLKWARELSKDDRCLHRCGGVAEDRRHSAARMFAFVYQLSFEVEDRSVAQQIDGVAFFECSLIIKNSTTEKEEFDDELLEYVTRCARVGRKLESMIIRQALKSQTNLSSVLSEECQIPTGIYSYDALNDDHDRAWIVGTSNQTTQEIRLNVLTGTVLVNGHRTRQLPPQYTTDVLYQRLFGDRLIGVLASDETGMTYVSRTFISGWKVYFSRNEDSGLIVRARKDEQTFEIIPPSKLQEKFPTPLIENHVHWLNLDTKTVEFRPSRNFWESSEENWSLMITSAGHGVMQKGSTGTRLYDVDKTSFTYLSKLFAGFEERRNIVVIQSDECFCEIVLPRYDLRFFLSSDGDIVCRELDAIVDFKYDIGVFYGLRSKIVLKTLVNPEDMRRKVLIPYGTVNVARDLNDIHVSVDITSKSSHCKYFEYSVDKILGRLIHGPDTVSRLFAAYLHAVTSYLLSDSLTRRSGTEEALRLLNQQSINDCYELSRESLDILYIISSLTPTRRCPGKTKLAETVIWNENLISTTQITDFSILVERIKKENDKLRCIYSSEPCVYHKSPTYPNLLSRANAMESRFHTIDQKIKLEYSFKSITVLIDGSCSVYQLSTMVRAWSVPKQPYLFDIFKELETVQGFNEPFEHSSLSELLKLSIRQSWGSLFQVCFRSSQRDCYDLIFLFGPLVFFQPDLMPHVTTLVACAIKKPQYKPRYSWYNLRVGREVDEDYIKTVVTENRIPFEESARLANHSAARPFTKKNYDLNFQDEHIAIVGLVKERWHLDEFGPVSRVFKCIDVTEAISTLKTRCRNWRHNKEFHEFVRHLKDTVFRDTTFRLKHVIAPSLGVDARFDQWTETESNLPDILELLNSTKEIVSAIEIQSFVVTNHDNTFTQDYLRKMTDEQYVVVQGLVTSIRDVCKAETTARCILKDARLYPQISTFPLLGLMARSTWSLVPQQWKPVIIHLGKAIVLFQYFQRLAFHAIQGDGFSLQRELSSCGYVNWSPEEYPEWLLFQLENNVSIRETQALLAKKIMLPNENSLFQLNMGEGKSSVIIPIVSTMMANGSNLFRVVVLKPLVKQMIRTLHQTLGGLIDRRVYYLPFQRNMKLDVKILTSLFSLMEECLQTGGILVCLPEHILSLKLVGIDLLIQKSNLASQVLQRQEWLSKNARDVLDESDEILSPNFELVYTSGARQPVDYAPDRWLVVSELLGVVARNMSSFTANLAINLTRKSPEQWSDLRILTPEAADKFVSAVGTAISGGCLPSLPLCHCSSQLRKVIADFLVAEMCGAQSRKAIQACFEGSDTFRLLATLRGFLAGGILKTVFYIKRWYVDYGLDFKRDFQMAVPYRAKGVPSLSSEYSNPDIAIILTYLSWYNSGLDEENALQTFKLLRQEPDGDILYCEWTPPSHLSELRRINTIDIEDFSKNVFPYFRYNMSAINYFLLKTVFPRDCREYAERLSSSAWDLPFDTDKHTTGFSGTSSSASLLPFSIKQQRLVAPESNTEDILERMRNASSAIYELPASSDNPRQCIQEMIQFVMTKEKLTKVLIDVGALIVGVTNQDVIEIWMSLDSNIEGGVFFDNGDELMVRHRDGRVERLMGSLFNQQLEKCVIYLDEAHTRGTDIAFPRDFRAVVTLGPFLTTERFAQGCLRLRKLGFGQQFICINPPHIHKKLVELAKERNSDTPSIDDIFALTERETRDYVARNTLLNVTKGLDHCRRRLAHQKFVGNTPIATVLKNERAVKVFTRTIPGCEKKTVIERYSNPPKEQDLLQDIPRSDISRDNTLARLVDTYRLLCEKEHTFIGNLEEREREAFHQAEEERQIDRPPNAVPANFEICGALKNFVAKGSLNHNNDSIHKAFLSLLHGSKKVGTWPGFFARNGRKSRLFTTTSFQRSIIPVKEELNLPIGNDYLRPVNWVLSSNCNAEAGLLVISTEEANAILPDVIQSKAVTLHMYSPRISLSMPSFNKLNICNIPSYTSPILQPTDLIELGLFAGSLYLDSYEDYMLLCEYLGLAAGYPGTIPSGVTISVDGYIPANNRAGMGWGGCPFGSNPLPMIQNLVTGRCKGEIFRSTHIGNVLRGCTLSENDFDLRQTVKMEIDSPDQSLLVDGNNDSPEDSEMKVDSDSDSDDLM</sequence>
<dbReference type="PANTHER" id="PTHR13367">
    <property type="entry name" value="UBIQUITIN THIOESTERASE"/>
    <property type="match status" value="1"/>
</dbReference>
<feature type="region of interest" description="Disordered" evidence="8">
    <location>
        <begin position="3004"/>
        <end position="3036"/>
    </location>
</feature>
<dbReference type="InterPro" id="IPR046541">
    <property type="entry name" value="DUF6606"/>
</dbReference>
<evidence type="ECO:0000256" key="5">
    <source>
        <dbReference type="ARBA" id="ARBA00022801"/>
    </source>
</evidence>
<dbReference type="OrthoDB" id="3182339at2759"/>
<dbReference type="GeneID" id="55995877"/>
<keyword evidence="5" id="KW-0378">Hydrolase</keyword>
<feature type="domain" description="DUF3645" evidence="10">
    <location>
        <begin position="2246"/>
        <end position="2274"/>
    </location>
</feature>
<dbReference type="EC" id="3.4.19.12" evidence="2"/>